<reference evidence="3" key="1">
    <citation type="journal article" date="2018" name="Nat. Microbiol.">
        <title>Leveraging single-cell genomics to expand the fungal tree of life.</title>
        <authorList>
            <person name="Ahrendt S.R."/>
            <person name="Quandt C.A."/>
            <person name="Ciobanu D."/>
            <person name="Clum A."/>
            <person name="Salamov A."/>
            <person name="Andreopoulos B."/>
            <person name="Cheng J.F."/>
            <person name="Woyke T."/>
            <person name="Pelin A."/>
            <person name="Henrissat B."/>
            <person name="Reynolds N.K."/>
            <person name="Benny G.L."/>
            <person name="Smith M.E."/>
            <person name="James T.Y."/>
            <person name="Grigoriev I.V."/>
        </authorList>
    </citation>
    <scope>NUCLEOTIDE SEQUENCE [LARGE SCALE GENOMIC DNA]</scope>
    <source>
        <strain evidence="3">Baker2002</strain>
    </source>
</reference>
<gene>
    <name evidence="2" type="ORF">METBISCDRAFT_8315</name>
</gene>
<feature type="non-terminal residue" evidence="2">
    <location>
        <position position="1"/>
    </location>
</feature>
<dbReference type="InterPro" id="IPR018838">
    <property type="entry name" value="ZGRF1-like_N"/>
</dbReference>
<feature type="non-terminal residue" evidence="2">
    <location>
        <position position="105"/>
    </location>
</feature>
<protein>
    <recommendedName>
        <fullName evidence="1">5'-3' DNA helicase ZGRF1-like N-terminal domain-containing protein</fullName>
    </recommendedName>
</protein>
<dbReference type="Pfam" id="PF10382">
    <property type="entry name" value="ZGRF1-like_N"/>
    <property type="match status" value="1"/>
</dbReference>
<name>A0A4P9ZD63_9ASCO</name>
<accession>A0A4P9ZD63</accession>
<sequence length="105" mass="12075">LMVLSVIHEFTILYSKRIHQKDKKWEDGRLKYYELNNKLEIISDDAIVVASDFYPSNGRHAIESGNFESGKTYVLPSGQIIVEFIEALGCFRRDVSNVVKRPQAK</sequence>
<evidence type="ECO:0000259" key="1">
    <source>
        <dbReference type="Pfam" id="PF10382"/>
    </source>
</evidence>
<proteinExistence type="predicted"/>
<dbReference type="EMBL" id="ML004450">
    <property type="protein sequence ID" value="RKP30877.1"/>
    <property type="molecule type" value="Genomic_DNA"/>
</dbReference>
<dbReference type="OrthoDB" id="6513042at2759"/>
<organism evidence="2 3">
    <name type="scientific">Metschnikowia bicuspidata</name>
    <dbReference type="NCBI Taxonomy" id="27322"/>
    <lineage>
        <taxon>Eukaryota</taxon>
        <taxon>Fungi</taxon>
        <taxon>Dikarya</taxon>
        <taxon>Ascomycota</taxon>
        <taxon>Saccharomycotina</taxon>
        <taxon>Pichiomycetes</taxon>
        <taxon>Metschnikowiaceae</taxon>
        <taxon>Metschnikowia</taxon>
    </lineage>
</organism>
<evidence type="ECO:0000313" key="2">
    <source>
        <dbReference type="EMBL" id="RKP30877.1"/>
    </source>
</evidence>
<dbReference type="Proteomes" id="UP000268321">
    <property type="component" value="Unassembled WGS sequence"/>
</dbReference>
<evidence type="ECO:0000313" key="3">
    <source>
        <dbReference type="Proteomes" id="UP000268321"/>
    </source>
</evidence>
<keyword evidence="3" id="KW-1185">Reference proteome</keyword>
<dbReference type="AlphaFoldDB" id="A0A4P9ZD63"/>
<feature type="domain" description="5'-3' DNA helicase ZGRF1-like N-terminal" evidence="1">
    <location>
        <begin position="7"/>
        <end position="95"/>
    </location>
</feature>